<dbReference type="SUPFAM" id="SSF48695">
    <property type="entry name" value="Multiheme cytochromes"/>
    <property type="match status" value="1"/>
</dbReference>
<organism evidence="4 5">
    <name type="scientific">Geotalea uraniireducens</name>
    <dbReference type="NCBI Taxonomy" id="351604"/>
    <lineage>
        <taxon>Bacteria</taxon>
        <taxon>Pseudomonadati</taxon>
        <taxon>Thermodesulfobacteriota</taxon>
        <taxon>Desulfuromonadia</taxon>
        <taxon>Geobacterales</taxon>
        <taxon>Geobacteraceae</taxon>
        <taxon>Geotalea</taxon>
    </lineage>
</organism>
<dbReference type="PANTHER" id="PTHR35038:SF8">
    <property type="entry name" value="C-TYPE POLYHEME CYTOCHROME OMCC"/>
    <property type="match status" value="1"/>
</dbReference>
<feature type="domain" description="Cytochrome c7-like" evidence="3">
    <location>
        <begin position="164"/>
        <end position="222"/>
    </location>
</feature>
<dbReference type="Pfam" id="PF14522">
    <property type="entry name" value="Cytochrome_C7"/>
    <property type="match status" value="1"/>
</dbReference>
<dbReference type="RefSeq" id="WP_282003592.1">
    <property type="nucleotide sequence ID" value="NZ_AP027151.1"/>
</dbReference>
<dbReference type="InterPro" id="IPR014756">
    <property type="entry name" value="Ig_E-set"/>
</dbReference>
<dbReference type="InterPro" id="IPR029467">
    <property type="entry name" value="Cyt_c7-like"/>
</dbReference>
<dbReference type="InterPro" id="IPR002909">
    <property type="entry name" value="IPT_dom"/>
</dbReference>
<dbReference type="Pfam" id="PF01833">
    <property type="entry name" value="TIG"/>
    <property type="match status" value="1"/>
</dbReference>
<dbReference type="EMBL" id="AP027151">
    <property type="protein sequence ID" value="BDV42885.1"/>
    <property type="molecule type" value="Genomic_DNA"/>
</dbReference>
<keyword evidence="1" id="KW-0732">Signal</keyword>
<dbReference type="InterPro" id="IPR013783">
    <property type="entry name" value="Ig-like_fold"/>
</dbReference>
<reference evidence="4 5" key="1">
    <citation type="submission" date="2022-12" db="EMBL/GenBank/DDBJ databases">
        <title>Polyphasic characterization of Geotalea uranireducens NIT-SL11 newly isolated from a complex of sewage sludge and microbially reduced graphene oxide.</title>
        <authorList>
            <person name="Xie L."/>
            <person name="Yoshida N."/>
            <person name="Meng L."/>
        </authorList>
    </citation>
    <scope>NUCLEOTIDE SEQUENCE [LARGE SCALE GENOMIC DNA]</scope>
    <source>
        <strain evidence="4 5">NIT-SL11</strain>
    </source>
</reference>
<evidence type="ECO:0000313" key="4">
    <source>
        <dbReference type="EMBL" id="BDV42885.1"/>
    </source>
</evidence>
<dbReference type="Gene3D" id="2.60.40.10">
    <property type="entry name" value="Immunoglobulins"/>
    <property type="match status" value="2"/>
</dbReference>
<feature type="domain" description="IPT/TIG" evidence="2">
    <location>
        <begin position="280"/>
        <end position="359"/>
    </location>
</feature>
<evidence type="ECO:0000259" key="2">
    <source>
        <dbReference type="Pfam" id="PF01833"/>
    </source>
</evidence>
<protein>
    <submittedName>
        <fullName evidence="4">Cytochrome c</fullName>
    </submittedName>
</protein>
<accession>A0ABM8EK28</accession>
<dbReference type="SUPFAM" id="SSF81296">
    <property type="entry name" value="E set domains"/>
    <property type="match status" value="1"/>
</dbReference>
<evidence type="ECO:0000256" key="1">
    <source>
        <dbReference type="ARBA" id="ARBA00022729"/>
    </source>
</evidence>
<sequence>MVGKRWGCSLGSLLVVIGIVAVAGAKVLPPPVNQFIGIYDTRYPNLTTGDCLDCHVSHPLMVQRHHALIQERGLACLDCHTLIPDGSGGYTLADFRTCLVCHTSTPHHSTAAAQQGDCTSCHGSLVDRPDDGHYIPAYPPSSMTPLPDGRTEVDPATGATVIVNGCAACHQADPNAVDPRTGTSRPIVATADLHHGTGLTCTLCHNSTGEFTTIRTCERCHSLKSLHNIQLDSDNPATLGVIIDGQENPGWGHIGASWDCIGCHDSWLGFAGPELGATVPVVTGQSAFALTAGSYTVLTLAGASFTNTDGVVVYQPRITIANASGSLTLIPFSITESELKVTVPPLADGNYELRVIKDDRLSNRRNLTVVPALVVRTALLGAGNTLTVSGSGFGAAPPAEYPSALGVFTGSSRAEIVFWSDSRIVATSPDFAPGSVITVRTLFGSASRAIYTAPKKSRR</sequence>
<proteinExistence type="predicted"/>
<dbReference type="Gene3D" id="3.90.10.10">
    <property type="entry name" value="Cytochrome C3"/>
    <property type="match status" value="1"/>
</dbReference>
<name>A0ABM8EK28_9BACT</name>
<evidence type="ECO:0000259" key="3">
    <source>
        <dbReference type="Pfam" id="PF14522"/>
    </source>
</evidence>
<evidence type="ECO:0000313" key="5">
    <source>
        <dbReference type="Proteomes" id="UP001317705"/>
    </source>
</evidence>
<dbReference type="Proteomes" id="UP001317705">
    <property type="component" value="Chromosome"/>
</dbReference>
<dbReference type="InterPro" id="IPR051829">
    <property type="entry name" value="Multiheme_Cytochr_ET"/>
</dbReference>
<gene>
    <name evidence="4" type="primary">omcZ_2</name>
    <name evidence="4" type="ORF">GURASL_18080</name>
</gene>
<dbReference type="InterPro" id="IPR036280">
    <property type="entry name" value="Multihaem_cyt_sf"/>
</dbReference>
<dbReference type="PANTHER" id="PTHR35038">
    <property type="entry name" value="DISSIMILATORY SULFITE REDUCTASE SIRA"/>
    <property type="match status" value="1"/>
</dbReference>
<keyword evidence="5" id="KW-1185">Reference proteome</keyword>